<dbReference type="Gene3D" id="1.20.1250.20">
    <property type="entry name" value="MFS general substrate transporter like domains"/>
    <property type="match status" value="1"/>
</dbReference>
<evidence type="ECO:0000313" key="10">
    <source>
        <dbReference type="Proteomes" id="UP001152561"/>
    </source>
</evidence>
<feature type="domain" description="Major facilitator superfamily (MFS) profile" evidence="8">
    <location>
        <begin position="1"/>
        <end position="225"/>
    </location>
</feature>
<dbReference type="GO" id="GO:0016020">
    <property type="term" value="C:membrane"/>
    <property type="evidence" value="ECO:0007669"/>
    <property type="project" value="UniProtKB-SubCell"/>
</dbReference>
<dbReference type="InterPro" id="IPR005828">
    <property type="entry name" value="MFS_sugar_transport-like"/>
</dbReference>
<gene>
    <name evidence="9" type="ORF">K7X08_005919</name>
</gene>
<name>A0A9Q1R7N5_9SOLA</name>
<dbReference type="InterPro" id="IPR020846">
    <property type="entry name" value="MFS_dom"/>
</dbReference>
<evidence type="ECO:0000256" key="6">
    <source>
        <dbReference type="ARBA" id="ARBA00044504"/>
    </source>
</evidence>
<accession>A0A9Q1R7N5</accession>
<feature type="transmembrane region" description="Helical" evidence="7">
    <location>
        <begin position="200"/>
        <end position="222"/>
    </location>
</feature>
<dbReference type="PROSITE" id="PS50850">
    <property type="entry name" value="MFS"/>
    <property type="match status" value="1"/>
</dbReference>
<reference evidence="10" key="1">
    <citation type="journal article" date="2023" name="Proc. Natl. Acad. Sci. U.S.A.">
        <title>Genomic and structural basis for evolution of tropane alkaloid biosynthesis.</title>
        <authorList>
            <person name="Wanga Y.-J."/>
            <person name="Taina T."/>
            <person name="Yua J.-Y."/>
            <person name="Lia J."/>
            <person name="Xua B."/>
            <person name="Chenc J."/>
            <person name="D'Auriad J.C."/>
            <person name="Huanga J.-P."/>
            <person name="Huanga S.-X."/>
        </authorList>
    </citation>
    <scope>NUCLEOTIDE SEQUENCE [LARGE SCALE GENOMIC DNA]</scope>
    <source>
        <strain evidence="10">cv. KIB-2019</strain>
    </source>
</reference>
<organism evidence="9 10">
    <name type="scientific">Anisodus acutangulus</name>
    <dbReference type="NCBI Taxonomy" id="402998"/>
    <lineage>
        <taxon>Eukaryota</taxon>
        <taxon>Viridiplantae</taxon>
        <taxon>Streptophyta</taxon>
        <taxon>Embryophyta</taxon>
        <taxon>Tracheophyta</taxon>
        <taxon>Spermatophyta</taxon>
        <taxon>Magnoliopsida</taxon>
        <taxon>eudicotyledons</taxon>
        <taxon>Gunneridae</taxon>
        <taxon>Pentapetalae</taxon>
        <taxon>asterids</taxon>
        <taxon>lamiids</taxon>
        <taxon>Solanales</taxon>
        <taxon>Solanaceae</taxon>
        <taxon>Solanoideae</taxon>
        <taxon>Hyoscyameae</taxon>
        <taxon>Anisodus</taxon>
    </lineage>
</organism>
<dbReference type="EMBL" id="JAJAGQ010000014">
    <property type="protein sequence ID" value="KAJ8543396.1"/>
    <property type="molecule type" value="Genomic_DNA"/>
</dbReference>
<evidence type="ECO:0000256" key="5">
    <source>
        <dbReference type="ARBA" id="ARBA00023136"/>
    </source>
</evidence>
<evidence type="ECO:0000256" key="4">
    <source>
        <dbReference type="ARBA" id="ARBA00022989"/>
    </source>
</evidence>
<feature type="transmembrane region" description="Helical" evidence="7">
    <location>
        <begin position="136"/>
        <end position="159"/>
    </location>
</feature>
<dbReference type="AlphaFoldDB" id="A0A9Q1R7N5"/>
<evidence type="ECO:0000313" key="9">
    <source>
        <dbReference type="EMBL" id="KAJ8543396.1"/>
    </source>
</evidence>
<dbReference type="OrthoDB" id="4139357at2759"/>
<comment type="caution">
    <text evidence="9">The sequence shown here is derived from an EMBL/GenBank/DDBJ whole genome shotgun (WGS) entry which is preliminary data.</text>
</comment>
<dbReference type="GO" id="GO:0022857">
    <property type="term" value="F:transmembrane transporter activity"/>
    <property type="evidence" value="ECO:0007669"/>
    <property type="project" value="InterPro"/>
</dbReference>
<keyword evidence="3 7" id="KW-0812">Transmembrane</keyword>
<dbReference type="PANTHER" id="PTHR23511:SF5">
    <property type="entry name" value="MAJOR FACILITATOR-TYPE TRANSPORTER HXNZ-RELATED"/>
    <property type="match status" value="1"/>
</dbReference>
<keyword evidence="5 7" id="KW-0472">Membrane</keyword>
<feature type="transmembrane region" description="Helical" evidence="7">
    <location>
        <begin position="83"/>
        <end position="105"/>
    </location>
</feature>
<dbReference type="PANTHER" id="PTHR23511">
    <property type="entry name" value="SYNAPTIC VESICLE GLYCOPROTEIN 2"/>
    <property type="match status" value="1"/>
</dbReference>
<dbReference type="SUPFAM" id="SSF103473">
    <property type="entry name" value="MFS general substrate transporter"/>
    <property type="match status" value="1"/>
</dbReference>
<evidence type="ECO:0000256" key="2">
    <source>
        <dbReference type="ARBA" id="ARBA00022448"/>
    </source>
</evidence>
<dbReference type="Proteomes" id="UP001152561">
    <property type="component" value="Unassembled WGS sequence"/>
</dbReference>
<sequence>MLVSDQVTEMNEELLGPGANNIFNFKTGLSSSPKLLRITLPMWVLYFGNSFSYYGIILMTSLFSTGENKGFSVASHVKNDTSLYRDVFITIFAELPGFLISALVVEKFGRRVSMALMYILGSLFLFPLVVPQNEALTTALLFGARIWVIGNFTLAGVYCPEIYPTSVRSTGCGVASAVGRIAGMVCPIVAVQLVRGCHQMAAIILFEVVLILSAISVLLFPLETKER</sequence>
<feature type="transmembrane region" description="Helical" evidence="7">
    <location>
        <begin position="112"/>
        <end position="130"/>
    </location>
</feature>
<evidence type="ECO:0000256" key="1">
    <source>
        <dbReference type="ARBA" id="ARBA00004141"/>
    </source>
</evidence>
<evidence type="ECO:0000259" key="8">
    <source>
        <dbReference type="PROSITE" id="PS50850"/>
    </source>
</evidence>
<comment type="similarity">
    <text evidence="6">Belongs to the major facilitator superfamily. Phosphate:H(+) symporter (TC 2.A.1.9) family.</text>
</comment>
<protein>
    <recommendedName>
        <fullName evidence="8">Major facilitator superfamily (MFS) profile domain-containing protein</fullName>
    </recommendedName>
</protein>
<keyword evidence="4 7" id="KW-1133">Transmembrane helix</keyword>
<evidence type="ECO:0000256" key="7">
    <source>
        <dbReference type="SAM" id="Phobius"/>
    </source>
</evidence>
<feature type="transmembrane region" description="Helical" evidence="7">
    <location>
        <begin position="171"/>
        <end position="194"/>
    </location>
</feature>
<dbReference type="InterPro" id="IPR036259">
    <property type="entry name" value="MFS_trans_sf"/>
</dbReference>
<feature type="transmembrane region" description="Helical" evidence="7">
    <location>
        <begin position="43"/>
        <end position="63"/>
    </location>
</feature>
<keyword evidence="10" id="KW-1185">Reference proteome</keyword>
<dbReference type="Pfam" id="PF00083">
    <property type="entry name" value="Sugar_tr"/>
    <property type="match status" value="1"/>
</dbReference>
<evidence type="ECO:0000256" key="3">
    <source>
        <dbReference type="ARBA" id="ARBA00022692"/>
    </source>
</evidence>
<keyword evidence="2" id="KW-0813">Transport</keyword>
<proteinExistence type="inferred from homology"/>
<comment type="subcellular location">
    <subcellularLocation>
        <location evidence="1">Membrane</location>
        <topology evidence="1">Multi-pass membrane protein</topology>
    </subcellularLocation>
</comment>